<accession>Q2RV92</accession>
<dbReference type="InterPro" id="IPR019267">
    <property type="entry name" value="CRISPR-assoc_Cas6_C"/>
</dbReference>
<dbReference type="RefSeq" id="WP_011388907.1">
    <property type="nucleotide sequence ID" value="NC_007643.1"/>
</dbReference>
<reference evidence="2 3" key="1">
    <citation type="journal article" date="2011" name="Stand. Genomic Sci.">
        <title>Complete genome sequence of Rhodospirillum rubrum type strain (S1).</title>
        <authorList>
            <person name="Munk A.C."/>
            <person name="Copeland A."/>
            <person name="Lucas S."/>
            <person name="Lapidus A."/>
            <person name="Del Rio T.G."/>
            <person name="Barry K."/>
            <person name="Detter J.C."/>
            <person name="Hammon N."/>
            <person name="Israni S."/>
            <person name="Pitluck S."/>
            <person name="Brettin T."/>
            <person name="Bruce D."/>
            <person name="Han C."/>
            <person name="Tapia R."/>
            <person name="Gilna P."/>
            <person name="Schmutz J."/>
            <person name="Larimer F."/>
            <person name="Land M."/>
            <person name="Kyrpides N.C."/>
            <person name="Mavromatis K."/>
            <person name="Richardson P."/>
            <person name="Rohde M."/>
            <person name="Goker M."/>
            <person name="Klenk H.P."/>
            <person name="Zhang Y."/>
            <person name="Roberts G.P."/>
            <person name="Reslewic S."/>
            <person name="Schwartz D.C."/>
        </authorList>
    </citation>
    <scope>NUCLEOTIDE SEQUENCE [LARGE SCALE GENOMIC DNA]</scope>
    <source>
        <strain evidence="3">ATCC 11170 / ATH 1.1.1 / DSM 467 / LMG 4362 / NCIMB 8255 / S1</strain>
    </source>
</reference>
<dbReference type="KEGG" id="rru:Rru_A1152"/>
<dbReference type="EMBL" id="CP000230">
    <property type="protein sequence ID" value="ABC21953.1"/>
    <property type="molecule type" value="Genomic_DNA"/>
</dbReference>
<gene>
    <name evidence="2" type="ordered locus">Rru_A1152</name>
</gene>
<evidence type="ECO:0000313" key="2">
    <source>
        <dbReference type="EMBL" id="ABC21953.1"/>
    </source>
</evidence>
<dbReference type="PATRIC" id="fig|269796.9.peg.1212"/>
<evidence type="ECO:0000313" key="3">
    <source>
        <dbReference type="Proteomes" id="UP000001929"/>
    </source>
</evidence>
<sequence>MLGFDPIDWMAVPGSLANDLQRRLRGVVVSPRRLSLLTPGVNATIPMLRGVWGCALHDRDRETYATVFEGLGPDGDPSDRRPLYVLRPAPADPRDAPALEWISLGGALAHDSVLLDAWMDAADRGLGPRRHPFGFRAMRHLRADGSCGGVAPAALPLAPLPWPLAGPPADTPCRLTFHVPLRLMRKGRLILCPTLGDIVAVGLRRLADLAGSAAEGEALRALQPALLETAHAVAVRPWQGESAILQRYSANQGEIEMNGVRGTLAFPFGPGALWPLLVALSWVHLGKGTVFGLGQPILEDL</sequence>
<dbReference type="STRING" id="269796.Rru_A1152"/>
<feature type="domain" description="CRISPR-associated protein Cas6 C-terminal" evidence="1">
    <location>
        <begin position="175"/>
        <end position="295"/>
    </location>
</feature>
<dbReference type="Pfam" id="PF10040">
    <property type="entry name" value="CRISPR_Cas6"/>
    <property type="match status" value="1"/>
</dbReference>
<name>Q2RV92_RHORT</name>
<dbReference type="AlphaFoldDB" id="Q2RV92"/>
<organism evidence="2 3">
    <name type="scientific">Rhodospirillum rubrum (strain ATCC 11170 / ATH 1.1.1 / DSM 467 / LMG 4362 / NCIMB 8255 / S1)</name>
    <dbReference type="NCBI Taxonomy" id="269796"/>
    <lineage>
        <taxon>Bacteria</taxon>
        <taxon>Pseudomonadati</taxon>
        <taxon>Pseudomonadota</taxon>
        <taxon>Alphaproteobacteria</taxon>
        <taxon>Rhodospirillales</taxon>
        <taxon>Rhodospirillaceae</taxon>
        <taxon>Rhodospirillum</taxon>
    </lineage>
</organism>
<protein>
    <recommendedName>
        <fullName evidence="1">CRISPR-associated protein Cas6 C-terminal domain-containing protein</fullName>
    </recommendedName>
</protein>
<dbReference type="Proteomes" id="UP000001929">
    <property type="component" value="Chromosome"/>
</dbReference>
<evidence type="ECO:0000259" key="1">
    <source>
        <dbReference type="Pfam" id="PF10040"/>
    </source>
</evidence>
<keyword evidence="3" id="KW-1185">Reference proteome</keyword>
<dbReference type="EnsemblBacteria" id="ABC21953">
    <property type="protein sequence ID" value="ABC21953"/>
    <property type="gene ID" value="Rru_A1152"/>
</dbReference>
<dbReference type="HOGENOM" id="CLU_920935_0_0_5"/>
<proteinExistence type="predicted"/>